<protein>
    <submittedName>
        <fullName evidence="1">Uncharacterized protein</fullName>
    </submittedName>
</protein>
<sequence length="155" mass="17490">MRPADQPALDKFQQVIKAKVTWISYRTLPYRQHSPAMLRQPATGLSIPSTIAPKFSQPKLAVTLGDMGSRTITVAVPETAVDKNNSPVFGEYEIRRTLEGPDMQPVTESLREDKPTQPYFQLSVLRFELRHVGHSKPPLNIAHYQYPAELPVVRV</sequence>
<organism evidence="1 2">
    <name type="scientific">Photobacterium gaetbulicola</name>
    <dbReference type="NCBI Taxonomy" id="1295392"/>
    <lineage>
        <taxon>Bacteria</taxon>
        <taxon>Pseudomonadati</taxon>
        <taxon>Pseudomonadota</taxon>
        <taxon>Gammaproteobacteria</taxon>
        <taxon>Vibrionales</taxon>
        <taxon>Vibrionaceae</taxon>
        <taxon>Photobacterium</taxon>
    </lineage>
</organism>
<comment type="caution">
    <text evidence="1">The sequence shown here is derived from an EMBL/GenBank/DDBJ whole genome shotgun (WGS) entry which is preliminary data.</text>
</comment>
<dbReference type="Proteomes" id="UP000031278">
    <property type="component" value="Unassembled WGS sequence"/>
</dbReference>
<evidence type="ECO:0000313" key="2">
    <source>
        <dbReference type="Proteomes" id="UP000031278"/>
    </source>
</evidence>
<evidence type="ECO:0000313" key="1">
    <source>
        <dbReference type="EMBL" id="KHT64581.1"/>
    </source>
</evidence>
<proteinExistence type="predicted"/>
<dbReference type="AlphaFoldDB" id="A0A0B9H0T6"/>
<name>A0A0B9H0T6_9GAMM</name>
<accession>A0A0B9H0T6</accession>
<dbReference type="EMBL" id="JWLZ01000065">
    <property type="protein sequence ID" value="KHT64581.1"/>
    <property type="molecule type" value="Genomic_DNA"/>
</dbReference>
<gene>
    <name evidence="1" type="ORF">RJ45_05680</name>
</gene>
<reference evidence="1 2" key="1">
    <citation type="submission" date="2014-12" db="EMBL/GenBank/DDBJ databases">
        <title>Genome sequencing of Photobacterium gaetbulicola AD005a.</title>
        <authorList>
            <person name="Adrian T.G.S."/>
            <person name="Chan K.G."/>
        </authorList>
    </citation>
    <scope>NUCLEOTIDE SEQUENCE [LARGE SCALE GENOMIC DNA]</scope>
    <source>
        <strain evidence="1 2">AD005a</strain>
    </source>
</reference>